<dbReference type="AlphaFoldDB" id="A0AAV4E001"/>
<name>A0AAV4E001_9GAST</name>
<feature type="region of interest" description="Disordered" evidence="1">
    <location>
        <begin position="22"/>
        <end position="53"/>
    </location>
</feature>
<reference evidence="2 3" key="1">
    <citation type="journal article" date="2021" name="Elife">
        <title>Chloroplast acquisition without the gene transfer in kleptoplastic sea slugs, Plakobranchus ocellatus.</title>
        <authorList>
            <person name="Maeda T."/>
            <person name="Takahashi S."/>
            <person name="Yoshida T."/>
            <person name="Shimamura S."/>
            <person name="Takaki Y."/>
            <person name="Nagai Y."/>
            <person name="Toyoda A."/>
            <person name="Suzuki Y."/>
            <person name="Arimoto A."/>
            <person name="Ishii H."/>
            <person name="Satoh N."/>
            <person name="Nishiyama T."/>
            <person name="Hasebe M."/>
            <person name="Maruyama T."/>
            <person name="Minagawa J."/>
            <person name="Obokata J."/>
            <person name="Shigenobu S."/>
        </authorList>
    </citation>
    <scope>NUCLEOTIDE SEQUENCE [LARGE SCALE GENOMIC DNA]</scope>
</reference>
<feature type="non-terminal residue" evidence="2">
    <location>
        <position position="360"/>
    </location>
</feature>
<evidence type="ECO:0000313" key="2">
    <source>
        <dbReference type="EMBL" id="GFO49863.1"/>
    </source>
</evidence>
<feature type="compositionally biased region" description="Basic and acidic residues" evidence="1">
    <location>
        <begin position="85"/>
        <end position="100"/>
    </location>
</feature>
<feature type="compositionally biased region" description="Polar residues" evidence="1">
    <location>
        <begin position="65"/>
        <end position="84"/>
    </location>
</feature>
<proteinExistence type="predicted"/>
<evidence type="ECO:0000256" key="1">
    <source>
        <dbReference type="SAM" id="MobiDB-lite"/>
    </source>
</evidence>
<feature type="region of interest" description="Disordered" evidence="1">
    <location>
        <begin position="65"/>
        <end position="104"/>
    </location>
</feature>
<dbReference type="SUPFAM" id="SSF101898">
    <property type="entry name" value="NHL repeat"/>
    <property type="match status" value="1"/>
</dbReference>
<dbReference type="Proteomes" id="UP000735302">
    <property type="component" value="Unassembled WGS sequence"/>
</dbReference>
<keyword evidence="3" id="KW-1185">Reference proteome</keyword>
<feature type="compositionally biased region" description="Basic and acidic residues" evidence="1">
    <location>
        <begin position="42"/>
        <end position="53"/>
    </location>
</feature>
<sequence>MEKIEEKSQTRENAAEIFERAIDVLNPDFPDPTSIDGQTQEEEGRNGNELNSLKDRIAQIERQLQKAQNKSSTLESELQSVKQEAQNERSTLESELKSVRQEAQLNSSMKKNIRRLDTKLQTLASETKDSIKELTQVSKENSANIQGLRKLPMLMKQRDQLTQVSKENSANIQGLRKLQMLMKQKDQTAVAAAAAAAAAAATPPPTGATASALSKPLRDVRQRADFTVKVTADKRTPSIQDVQLLPGGRLLLVDCGNQCVKLFNTRGQHLHTLECRSEPRRLAVLDSSSIRHTVAVTLPGCSGIDILEVTGDKVKVKRTLQMSRDYWAMAAVNNLTLAVGYWRCSGIDLIDLGGQVLRQI</sequence>
<comment type="caution">
    <text evidence="2">The sequence shown here is derived from an EMBL/GenBank/DDBJ whole genome shotgun (WGS) entry which is preliminary data.</text>
</comment>
<evidence type="ECO:0000313" key="3">
    <source>
        <dbReference type="Proteomes" id="UP000735302"/>
    </source>
</evidence>
<organism evidence="2 3">
    <name type="scientific">Plakobranchus ocellatus</name>
    <dbReference type="NCBI Taxonomy" id="259542"/>
    <lineage>
        <taxon>Eukaryota</taxon>
        <taxon>Metazoa</taxon>
        <taxon>Spiralia</taxon>
        <taxon>Lophotrochozoa</taxon>
        <taxon>Mollusca</taxon>
        <taxon>Gastropoda</taxon>
        <taxon>Heterobranchia</taxon>
        <taxon>Euthyneura</taxon>
        <taxon>Panpulmonata</taxon>
        <taxon>Sacoglossa</taxon>
        <taxon>Placobranchoidea</taxon>
        <taxon>Plakobranchidae</taxon>
        <taxon>Plakobranchus</taxon>
    </lineage>
</organism>
<gene>
    <name evidence="2" type="ORF">PoB_007636800</name>
</gene>
<dbReference type="EMBL" id="BLXT01008527">
    <property type="protein sequence ID" value="GFO49863.1"/>
    <property type="molecule type" value="Genomic_DNA"/>
</dbReference>
<protein>
    <submittedName>
        <fullName evidence="2">Uncharacterized protein</fullName>
    </submittedName>
</protein>
<accession>A0AAV4E001</accession>